<feature type="compositionally biased region" description="Basic residues" evidence="1">
    <location>
        <begin position="71"/>
        <end position="82"/>
    </location>
</feature>
<gene>
    <name evidence="2" type="ORF">PIB30_026832</name>
</gene>
<dbReference type="Proteomes" id="UP001341840">
    <property type="component" value="Unassembled WGS sequence"/>
</dbReference>
<comment type="caution">
    <text evidence="2">The sequence shown here is derived from an EMBL/GenBank/DDBJ whole genome shotgun (WGS) entry which is preliminary data.</text>
</comment>
<proteinExistence type="predicted"/>
<evidence type="ECO:0000256" key="1">
    <source>
        <dbReference type="SAM" id="MobiDB-lite"/>
    </source>
</evidence>
<organism evidence="2 3">
    <name type="scientific">Stylosanthes scabra</name>
    <dbReference type="NCBI Taxonomy" id="79078"/>
    <lineage>
        <taxon>Eukaryota</taxon>
        <taxon>Viridiplantae</taxon>
        <taxon>Streptophyta</taxon>
        <taxon>Embryophyta</taxon>
        <taxon>Tracheophyta</taxon>
        <taxon>Spermatophyta</taxon>
        <taxon>Magnoliopsida</taxon>
        <taxon>eudicotyledons</taxon>
        <taxon>Gunneridae</taxon>
        <taxon>Pentapetalae</taxon>
        <taxon>rosids</taxon>
        <taxon>fabids</taxon>
        <taxon>Fabales</taxon>
        <taxon>Fabaceae</taxon>
        <taxon>Papilionoideae</taxon>
        <taxon>50 kb inversion clade</taxon>
        <taxon>dalbergioids sensu lato</taxon>
        <taxon>Dalbergieae</taxon>
        <taxon>Pterocarpus clade</taxon>
        <taxon>Stylosanthes</taxon>
    </lineage>
</organism>
<dbReference type="EMBL" id="JASCZI010030310">
    <property type="protein sequence ID" value="MED6121086.1"/>
    <property type="molecule type" value="Genomic_DNA"/>
</dbReference>
<feature type="region of interest" description="Disordered" evidence="1">
    <location>
        <begin position="71"/>
        <end position="97"/>
    </location>
</feature>
<evidence type="ECO:0000313" key="3">
    <source>
        <dbReference type="Proteomes" id="UP001341840"/>
    </source>
</evidence>
<reference evidence="2 3" key="1">
    <citation type="journal article" date="2023" name="Plants (Basel)">
        <title>Bridging the Gap: Combining Genomics and Transcriptomics Approaches to Understand Stylosanthes scabra, an Orphan Legume from the Brazilian Caatinga.</title>
        <authorList>
            <person name="Ferreira-Neto J.R.C."/>
            <person name="da Silva M.D."/>
            <person name="Binneck E."/>
            <person name="de Melo N.F."/>
            <person name="da Silva R.H."/>
            <person name="de Melo A.L.T.M."/>
            <person name="Pandolfi V."/>
            <person name="Bustamante F.O."/>
            <person name="Brasileiro-Vidal A.C."/>
            <person name="Benko-Iseppon A.M."/>
        </authorList>
    </citation>
    <scope>NUCLEOTIDE SEQUENCE [LARGE SCALE GENOMIC DNA]</scope>
    <source>
        <tissue evidence="2">Leaves</tissue>
    </source>
</reference>
<keyword evidence="3" id="KW-1185">Reference proteome</keyword>
<feature type="compositionally biased region" description="Polar residues" evidence="1">
    <location>
        <begin position="85"/>
        <end position="97"/>
    </location>
</feature>
<evidence type="ECO:0000313" key="2">
    <source>
        <dbReference type="EMBL" id="MED6121086.1"/>
    </source>
</evidence>
<accession>A0ABU6RAU2</accession>
<sequence length="142" mass="15710">MAGAKEPTVNHIGLGRDKQFKQLIYTILAANTRVNIEIPASRGLVARFSTSGCHAVSGNLKLGGSVRSLRKKQAKLPAGKRRSSGENNSSVLSQNNQEIERVRVRKFKQRAAPVCCRTSITEKHKYGRFIFGQRLQFRGESG</sequence>
<name>A0ABU6RAU2_9FABA</name>
<protein>
    <submittedName>
        <fullName evidence="2">Uncharacterized protein</fullName>
    </submittedName>
</protein>